<dbReference type="Gene3D" id="1.10.30.50">
    <property type="match status" value="1"/>
</dbReference>
<evidence type="ECO:0000256" key="1">
    <source>
        <dbReference type="SAM" id="MobiDB-lite"/>
    </source>
</evidence>
<feature type="compositionally biased region" description="Basic and acidic residues" evidence="1">
    <location>
        <begin position="9"/>
        <end position="22"/>
    </location>
</feature>
<organism evidence="2">
    <name type="scientific">marine sediment metagenome</name>
    <dbReference type="NCBI Taxonomy" id="412755"/>
    <lineage>
        <taxon>unclassified sequences</taxon>
        <taxon>metagenomes</taxon>
        <taxon>ecological metagenomes</taxon>
    </lineage>
</organism>
<proteinExistence type="predicted"/>
<accession>A0A0F9ABJ4</accession>
<evidence type="ECO:0000313" key="2">
    <source>
        <dbReference type="EMBL" id="KKL06805.1"/>
    </source>
</evidence>
<protein>
    <recommendedName>
        <fullName evidence="3">HNH nuclease domain-containing protein</fullName>
    </recommendedName>
</protein>
<dbReference type="EMBL" id="LAZR01043551">
    <property type="protein sequence ID" value="KKL06805.1"/>
    <property type="molecule type" value="Genomic_DNA"/>
</dbReference>
<name>A0A0F9ABJ4_9ZZZZ</name>
<sequence length="114" mass="13304">MRRSRIKHPPMDPKRQEKRERRATWAVAVKARDNGFCQRYEPIEPRGRVWFGCTKKATDAHHMLARSQGGTDELWNGLGLCHEHHMWFHDHRIEAQALGLLAHIGDCSELPEED</sequence>
<feature type="region of interest" description="Disordered" evidence="1">
    <location>
        <begin position="1"/>
        <end position="22"/>
    </location>
</feature>
<gene>
    <name evidence="2" type="ORF">LCGC14_2592350</name>
</gene>
<evidence type="ECO:0008006" key="3">
    <source>
        <dbReference type="Google" id="ProtNLM"/>
    </source>
</evidence>
<dbReference type="AlphaFoldDB" id="A0A0F9ABJ4"/>
<comment type="caution">
    <text evidence="2">The sequence shown here is derived from an EMBL/GenBank/DDBJ whole genome shotgun (WGS) entry which is preliminary data.</text>
</comment>
<reference evidence="2" key="1">
    <citation type="journal article" date="2015" name="Nature">
        <title>Complex archaea that bridge the gap between prokaryotes and eukaryotes.</title>
        <authorList>
            <person name="Spang A."/>
            <person name="Saw J.H."/>
            <person name="Jorgensen S.L."/>
            <person name="Zaremba-Niedzwiedzka K."/>
            <person name="Martijn J."/>
            <person name="Lind A.E."/>
            <person name="van Eijk R."/>
            <person name="Schleper C."/>
            <person name="Guy L."/>
            <person name="Ettema T.J."/>
        </authorList>
    </citation>
    <scope>NUCLEOTIDE SEQUENCE</scope>
</reference>